<evidence type="ECO:0000256" key="3">
    <source>
        <dbReference type="ARBA" id="ARBA00012556"/>
    </source>
</evidence>
<dbReference type="RefSeq" id="WP_308455894.1">
    <property type="nucleotide sequence ID" value="NZ_JAJEQM010000003.1"/>
</dbReference>
<keyword evidence="4 6" id="KW-0378">Hydrolase</keyword>
<dbReference type="SUPFAM" id="SSF51445">
    <property type="entry name" value="(Trans)glycosidases"/>
    <property type="match status" value="1"/>
</dbReference>
<dbReference type="GO" id="GO:0031218">
    <property type="term" value="F:arabinogalactan endo-1,4-beta-galactosidase activity"/>
    <property type="evidence" value="ECO:0007669"/>
    <property type="project" value="UniProtKB-EC"/>
</dbReference>
<dbReference type="PANTHER" id="PTHR34983">
    <property type="entry name" value="ARABINOGALACTAN ENDO-BETA-1,4-GALACTANASE A"/>
    <property type="match status" value="1"/>
</dbReference>
<feature type="signal peptide" evidence="6">
    <location>
        <begin position="1"/>
        <end position="20"/>
    </location>
</feature>
<proteinExistence type="inferred from homology"/>
<dbReference type="AlphaFoldDB" id="A0AAE3DXU5"/>
<keyword evidence="6" id="KW-0732">Signal</keyword>
<dbReference type="GO" id="GO:0015926">
    <property type="term" value="F:glucosidase activity"/>
    <property type="evidence" value="ECO:0007669"/>
    <property type="project" value="InterPro"/>
</dbReference>
<dbReference type="EMBL" id="JAJEQM010000003">
    <property type="protein sequence ID" value="MCC2209775.1"/>
    <property type="molecule type" value="Genomic_DNA"/>
</dbReference>
<comment type="catalytic activity">
    <reaction evidence="1 6">
        <text>The enzyme specifically hydrolyzes (1-&gt;4)-beta-D-galactosidic linkages in type I arabinogalactans.</text>
        <dbReference type="EC" id="3.2.1.89"/>
    </reaction>
</comment>
<dbReference type="Proteomes" id="UP001198242">
    <property type="component" value="Unassembled WGS sequence"/>
</dbReference>
<dbReference type="Gene3D" id="2.60.120.260">
    <property type="entry name" value="Galactose-binding domain-like"/>
    <property type="match status" value="1"/>
</dbReference>
<dbReference type="InterPro" id="IPR011683">
    <property type="entry name" value="Glyco_hydro_53"/>
</dbReference>
<dbReference type="PANTHER" id="PTHR34983:SF1">
    <property type="entry name" value="ARABINOGALACTAN ENDO-BETA-1,4-GALACTANASE A"/>
    <property type="match status" value="1"/>
</dbReference>
<evidence type="ECO:0000256" key="1">
    <source>
        <dbReference type="ARBA" id="ARBA00001695"/>
    </source>
</evidence>
<evidence type="ECO:0000313" key="7">
    <source>
        <dbReference type="EMBL" id="MCC2209775.1"/>
    </source>
</evidence>
<dbReference type="Gene3D" id="3.20.20.80">
    <property type="entry name" value="Glycosidases"/>
    <property type="match status" value="1"/>
</dbReference>
<evidence type="ECO:0000256" key="2">
    <source>
        <dbReference type="ARBA" id="ARBA00010687"/>
    </source>
</evidence>
<protein>
    <recommendedName>
        <fullName evidence="3 6">Arabinogalactan endo-beta-1,4-galactanase</fullName>
        <ecNumber evidence="3 6">3.2.1.89</ecNumber>
    </recommendedName>
</protein>
<dbReference type="EC" id="3.2.1.89" evidence="3 6"/>
<keyword evidence="8" id="KW-1185">Reference proteome</keyword>
<gene>
    <name evidence="7" type="ORF">LKE05_03060</name>
</gene>
<organism evidence="7 8">
    <name type="scientific">Hominilimicola fabiformis</name>
    <dbReference type="NCBI Taxonomy" id="2885356"/>
    <lineage>
        <taxon>Bacteria</taxon>
        <taxon>Bacillati</taxon>
        <taxon>Bacillota</taxon>
        <taxon>Clostridia</taxon>
        <taxon>Eubacteriales</taxon>
        <taxon>Oscillospiraceae</taxon>
        <taxon>Hominilimicola</taxon>
    </lineage>
</organism>
<reference evidence="7 8" key="1">
    <citation type="submission" date="2021-10" db="EMBL/GenBank/DDBJ databases">
        <title>Anaerobic single-cell dispensing facilitates the cultivation of human gut bacteria.</title>
        <authorList>
            <person name="Afrizal A."/>
        </authorList>
    </citation>
    <scope>NUCLEOTIDE SEQUENCE [LARGE SCALE GENOMIC DNA]</scope>
    <source>
        <strain evidence="7 8">CLA-AA-H232</strain>
    </source>
</reference>
<accession>A0AAE3DXU5</accession>
<evidence type="ECO:0000256" key="6">
    <source>
        <dbReference type="RuleBase" id="RU361192"/>
    </source>
</evidence>
<evidence type="ECO:0000256" key="4">
    <source>
        <dbReference type="ARBA" id="ARBA00022801"/>
    </source>
</evidence>
<dbReference type="InterPro" id="IPR017853">
    <property type="entry name" value="GH"/>
</dbReference>
<feature type="chain" id="PRO_5041776715" description="Arabinogalactan endo-beta-1,4-galactanase" evidence="6">
    <location>
        <begin position="21"/>
        <end position="624"/>
    </location>
</feature>
<comment type="caution">
    <text evidence="7">The sequence shown here is derived from an EMBL/GenBank/DDBJ whole genome shotgun (WGS) entry which is preliminary data.</text>
</comment>
<dbReference type="Pfam" id="PF07745">
    <property type="entry name" value="Glyco_hydro_53"/>
    <property type="match status" value="2"/>
</dbReference>
<name>A0AAE3DXU5_9FIRM</name>
<dbReference type="GO" id="GO:0045490">
    <property type="term" value="P:pectin catabolic process"/>
    <property type="evidence" value="ECO:0007669"/>
    <property type="project" value="TreeGrafter"/>
</dbReference>
<evidence type="ECO:0000313" key="8">
    <source>
        <dbReference type="Proteomes" id="UP001198242"/>
    </source>
</evidence>
<keyword evidence="5 6" id="KW-0326">Glycosidase</keyword>
<evidence type="ECO:0000256" key="5">
    <source>
        <dbReference type="ARBA" id="ARBA00023295"/>
    </source>
</evidence>
<sequence>MKKILMVIAAVAVLQTVAYAQSVDFSGDVTGGKSVEVTNLENGYYDLTAVCKNTSEEGVSYLYGVSDGYTAASTVLPVSADGVKVTVRGIEVENGKCTIGVGTDGNGVIEVSDVDLVKTDKQNGFIQGGDMTEVDYIESLGGEYKDSDGKKVDPFEFLSQNGMNMARIRLSNTPGKGTGDGVYYLPSGFQDEEDCLKLAKRAKDAGMGIQFTFNYSDYWSNGSRQIIPSEWVKQIKDELGYDVKNADFLNSMTSEQREEIQDKLAEIVYNYTYDIMSKLKAQGTVPEYVSLGNEIRGGMLFPFGNTYDASMNRDRFELVFGDDKNADEDIKCPKDWEGLVKFINAGYDAVKAVSEDSKVIIHLDDGSKSNKFTYFFDELDKLGAKYDVIGASYYPAWTDNNAETCKEFCNEISKKYDKDIMIMETGFNWNETRKDGYAGQLKDSDVYKDIYPPTMTGHKNFMAELFNELKSVDDNRCLGVLYWDPCMIHVEDKDNKNASLSGWAVKESDDKTDVNVVENTTLFDFDGKAIPSVDVYKHSSSSKEEVNIQTTSDEKNVKTRIENNTDSTKKVSVIVIGYDENNVINGVQNVSKEVNANTAEIVSVNLLQGKCAVYVWNGSRLIKK</sequence>
<comment type="similarity">
    <text evidence="2 6">Belongs to the glycosyl hydrolase 53 family.</text>
</comment>